<sequence length="198" mass="22082">MVLYPDVLARAQQEIDSVIGKDTLPQFSDRPLLPYLEAVVLESLRWNPVTPLAVPHRNLEEDVYEGYRIPASSTIIANAWAVLHDADNFPEPARFNPGRFYQKAKADMLIDPNDFAFGFGRRVCPGRHLAINSAWISIATILATFSITKAKDAMGREIEPTGEYSSGLVSHPLPFLCDIRPRTDGYRNLIQSLSDAVV</sequence>
<dbReference type="InterPro" id="IPR036396">
    <property type="entry name" value="Cyt_P450_sf"/>
</dbReference>
<dbReference type="PRINTS" id="PR00385">
    <property type="entry name" value="P450"/>
</dbReference>
<evidence type="ECO:0000256" key="4">
    <source>
        <dbReference type="ARBA" id="ARBA00022617"/>
    </source>
</evidence>
<evidence type="ECO:0008006" key="12">
    <source>
        <dbReference type="Google" id="ProtNLM"/>
    </source>
</evidence>
<dbReference type="SUPFAM" id="SSF48264">
    <property type="entry name" value="Cytochrome P450"/>
    <property type="match status" value="1"/>
</dbReference>
<evidence type="ECO:0000256" key="5">
    <source>
        <dbReference type="ARBA" id="ARBA00022723"/>
    </source>
</evidence>
<accession>A0ABR3J6Z0</accession>
<proteinExistence type="inferred from homology"/>
<dbReference type="InterPro" id="IPR050364">
    <property type="entry name" value="Cytochrome_P450_fung"/>
</dbReference>
<comment type="caution">
    <text evidence="10">The sequence shown here is derived from an EMBL/GenBank/DDBJ whole genome shotgun (WGS) entry which is preliminary data.</text>
</comment>
<dbReference type="Proteomes" id="UP001556367">
    <property type="component" value="Unassembled WGS sequence"/>
</dbReference>
<gene>
    <name evidence="10" type="ORF">HGRIS_008032</name>
</gene>
<name>A0ABR3J6Z0_9AGAR</name>
<keyword evidence="11" id="KW-1185">Reference proteome</keyword>
<comment type="pathway">
    <text evidence="2">Secondary metabolite biosynthesis.</text>
</comment>
<dbReference type="PANTHER" id="PTHR46300">
    <property type="entry name" value="P450, PUTATIVE (EUROFUNG)-RELATED-RELATED"/>
    <property type="match status" value="1"/>
</dbReference>
<evidence type="ECO:0000256" key="8">
    <source>
        <dbReference type="ARBA" id="ARBA00023033"/>
    </source>
</evidence>
<reference evidence="11" key="1">
    <citation type="submission" date="2024-06" db="EMBL/GenBank/DDBJ databases">
        <title>Multi-omics analyses provide insights into the biosynthesis of the anticancer antibiotic pleurotin in Hohenbuehelia grisea.</title>
        <authorList>
            <person name="Weaver J.A."/>
            <person name="Alberti F."/>
        </authorList>
    </citation>
    <scope>NUCLEOTIDE SEQUENCE [LARGE SCALE GENOMIC DNA]</scope>
    <source>
        <strain evidence="11">T-177</strain>
    </source>
</reference>
<dbReference type="PRINTS" id="PR00463">
    <property type="entry name" value="EP450I"/>
</dbReference>
<evidence type="ECO:0000256" key="1">
    <source>
        <dbReference type="ARBA" id="ARBA00001971"/>
    </source>
</evidence>
<evidence type="ECO:0000313" key="10">
    <source>
        <dbReference type="EMBL" id="KAL0951327.1"/>
    </source>
</evidence>
<evidence type="ECO:0000256" key="9">
    <source>
        <dbReference type="RuleBase" id="RU000461"/>
    </source>
</evidence>
<dbReference type="PROSITE" id="PS00086">
    <property type="entry name" value="CYTOCHROME_P450"/>
    <property type="match status" value="1"/>
</dbReference>
<dbReference type="InterPro" id="IPR017972">
    <property type="entry name" value="Cyt_P450_CS"/>
</dbReference>
<keyword evidence="7 9" id="KW-0408">Iron</keyword>
<keyword evidence="8 9" id="KW-0503">Monooxygenase</keyword>
<keyword evidence="4 9" id="KW-0349">Heme</keyword>
<protein>
    <recommendedName>
        <fullName evidence="12">Cytochrome P450</fullName>
    </recommendedName>
</protein>
<evidence type="ECO:0000256" key="2">
    <source>
        <dbReference type="ARBA" id="ARBA00005179"/>
    </source>
</evidence>
<comment type="similarity">
    <text evidence="3 9">Belongs to the cytochrome P450 family.</text>
</comment>
<dbReference type="EMBL" id="JASNQZ010000011">
    <property type="protein sequence ID" value="KAL0951327.1"/>
    <property type="molecule type" value="Genomic_DNA"/>
</dbReference>
<evidence type="ECO:0000313" key="11">
    <source>
        <dbReference type="Proteomes" id="UP001556367"/>
    </source>
</evidence>
<comment type="cofactor">
    <cofactor evidence="1">
        <name>heme</name>
        <dbReference type="ChEBI" id="CHEBI:30413"/>
    </cofactor>
</comment>
<dbReference type="InterPro" id="IPR002401">
    <property type="entry name" value="Cyt_P450_E_grp-I"/>
</dbReference>
<evidence type="ECO:0000256" key="6">
    <source>
        <dbReference type="ARBA" id="ARBA00023002"/>
    </source>
</evidence>
<dbReference type="PANTHER" id="PTHR46300:SF12">
    <property type="entry name" value="P450, PUTATIVE (EUROFUNG)-RELATED"/>
    <property type="match status" value="1"/>
</dbReference>
<dbReference type="Gene3D" id="1.10.630.10">
    <property type="entry name" value="Cytochrome P450"/>
    <property type="match status" value="1"/>
</dbReference>
<organism evidence="10 11">
    <name type="scientific">Hohenbuehelia grisea</name>
    <dbReference type="NCBI Taxonomy" id="104357"/>
    <lineage>
        <taxon>Eukaryota</taxon>
        <taxon>Fungi</taxon>
        <taxon>Dikarya</taxon>
        <taxon>Basidiomycota</taxon>
        <taxon>Agaricomycotina</taxon>
        <taxon>Agaricomycetes</taxon>
        <taxon>Agaricomycetidae</taxon>
        <taxon>Agaricales</taxon>
        <taxon>Pleurotineae</taxon>
        <taxon>Pleurotaceae</taxon>
        <taxon>Hohenbuehelia</taxon>
    </lineage>
</organism>
<dbReference type="InterPro" id="IPR001128">
    <property type="entry name" value="Cyt_P450"/>
</dbReference>
<dbReference type="Pfam" id="PF00067">
    <property type="entry name" value="p450"/>
    <property type="match status" value="1"/>
</dbReference>
<keyword evidence="5 9" id="KW-0479">Metal-binding</keyword>
<evidence type="ECO:0000256" key="3">
    <source>
        <dbReference type="ARBA" id="ARBA00010617"/>
    </source>
</evidence>
<keyword evidence="6 9" id="KW-0560">Oxidoreductase</keyword>
<evidence type="ECO:0000256" key="7">
    <source>
        <dbReference type="ARBA" id="ARBA00023004"/>
    </source>
</evidence>